<keyword evidence="7 10" id="KW-0518">Myosin</keyword>
<dbReference type="PROSITE" id="PS51844">
    <property type="entry name" value="SH3_LIKE"/>
    <property type="match status" value="1"/>
</dbReference>
<dbReference type="Gene3D" id="1.20.5.190">
    <property type="match status" value="3"/>
</dbReference>
<reference evidence="15" key="1">
    <citation type="submission" date="2022-12" db="EMBL/GenBank/DDBJ databases">
        <title>Draft genome assemblies for two species of Escallonia (Escalloniales).</title>
        <authorList>
            <person name="Chanderbali A."/>
            <person name="Dervinis C."/>
            <person name="Anghel I."/>
            <person name="Soltis D."/>
            <person name="Soltis P."/>
            <person name="Zapata F."/>
        </authorList>
    </citation>
    <scope>NUCLEOTIDE SEQUENCE</scope>
    <source>
        <strain evidence="15">UCBG64.0493</strain>
        <tissue evidence="15">Leaf</tissue>
    </source>
</reference>
<keyword evidence="9 10" id="KW-0009">Actin-binding</keyword>
<dbReference type="Gene3D" id="1.10.10.820">
    <property type="match status" value="1"/>
</dbReference>
<dbReference type="GO" id="GO:0005524">
    <property type="term" value="F:ATP binding"/>
    <property type="evidence" value="ECO:0007669"/>
    <property type="project" value="UniProtKB-UniRule"/>
</dbReference>
<protein>
    <submittedName>
        <fullName evidence="15">Uncharacterized protein</fullName>
    </submittedName>
</protein>
<dbReference type="FunFam" id="1.20.5.190:FF:000001">
    <property type="entry name" value="unconventional myosin-Va"/>
    <property type="match status" value="2"/>
</dbReference>
<feature type="domain" description="Dilute" evidence="12">
    <location>
        <begin position="1198"/>
        <end position="1459"/>
    </location>
</feature>
<evidence type="ECO:0000256" key="3">
    <source>
        <dbReference type="ARBA" id="ARBA00022741"/>
    </source>
</evidence>
<evidence type="ECO:0000259" key="13">
    <source>
        <dbReference type="PROSITE" id="PS51456"/>
    </source>
</evidence>
<keyword evidence="6 11" id="KW-0175">Coiled coil</keyword>
<dbReference type="GO" id="GO:0005516">
    <property type="term" value="F:calmodulin binding"/>
    <property type="evidence" value="ECO:0007669"/>
    <property type="project" value="UniProtKB-KW"/>
</dbReference>
<dbReference type="Pfam" id="PF00612">
    <property type="entry name" value="IQ"/>
    <property type="match status" value="1"/>
</dbReference>
<dbReference type="PROSITE" id="PS51456">
    <property type="entry name" value="MYOSIN_MOTOR"/>
    <property type="match status" value="1"/>
</dbReference>
<evidence type="ECO:0000313" key="15">
    <source>
        <dbReference type="EMBL" id="KAK3009908.1"/>
    </source>
</evidence>
<dbReference type="EMBL" id="JAVXUP010001596">
    <property type="protein sequence ID" value="KAK3009908.1"/>
    <property type="molecule type" value="Genomic_DNA"/>
</dbReference>
<dbReference type="GO" id="GO:0030048">
    <property type="term" value="P:actin filament-based movement"/>
    <property type="evidence" value="ECO:0007669"/>
    <property type="project" value="UniProtKB-ARBA"/>
</dbReference>
<evidence type="ECO:0000313" key="16">
    <source>
        <dbReference type="Proteomes" id="UP001188597"/>
    </source>
</evidence>
<dbReference type="GO" id="GO:0000146">
    <property type="term" value="F:microfilament motor activity"/>
    <property type="evidence" value="ECO:0007669"/>
    <property type="project" value="TreeGrafter"/>
</dbReference>
<evidence type="ECO:0000256" key="5">
    <source>
        <dbReference type="ARBA" id="ARBA00022860"/>
    </source>
</evidence>
<dbReference type="Gene3D" id="1.20.120.720">
    <property type="entry name" value="Myosin VI head, motor domain, U50 subdomain"/>
    <property type="match status" value="1"/>
</dbReference>
<dbReference type="InterPro" id="IPR036018">
    <property type="entry name" value="MYSc_Myo11"/>
</dbReference>
<evidence type="ECO:0000256" key="10">
    <source>
        <dbReference type="PROSITE-ProRule" id="PRU00782"/>
    </source>
</evidence>
<keyword evidence="4 10" id="KW-0067">ATP-binding</keyword>
<accession>A0AA88VKW8</accession>
<dbReference type="FunFam" id="1.10.10.820:FF:000001">
    <property type="entry name" value="Myosin heavy chain"/>
    <property type="match status" value="1"/>
</dbReference>
<feature type="region of interest" description="Actin-binding" evidence="10">
    <location>
        <begin position="650"/>
        <end position="672"/>
    </location>
</feature>
<dbReference type="SUPFAM" id="SSF52540">
    <property type="entry name" value="P-loop containing nucleoside triphosphate hydrolases"/>
    <property type="match status" value="2"/>
</dbReference>
<dbReference type="Proteomes" id="UP001188597">
    <property type="component" value="Unassembled WGS sequence"/>
</dbReference>
<dbReference type="PROSITE" id="PS51126">
    <property type="entry name" value="DILUTE"/>
    <property type="match status" value="1"/>
</dbReference>
<dbReference type="InterPro" id="IPR002710">
    <property type="entry name" value="Dilute_dom"/>
</dbReference>
<keyword evidence="16" id="KW-1185">Reference proteome</keyword>
<evidence type="ECO:0000259" key="12">
    <source>
        <dbReference type="PROSITE" id="PS51126"/>
    </source>
</evidence>
<evidence type="ECO:0000256" key="8">
    <source>
        <dbReference type="ARBA" id="ARBA00023175"/>
    </source>
</evidence>
<dbReference type="FunFam" id="1.20.120.720:FF:000011">
    <property type="entry name" value="Myosin 2"/>
    <property type="match status" value="1"/>
</dbReference>
<evidence type="ECO:0000256" key="2">
    <source>
        <dbReference type="ARBA" id="ARBA00022737"/>
    </source>
</evidence>
<feature type="coiled-coil region" evidence="11">
    <location>
        <begin position="968"/>
        <end position="1020"/>
    </location>
</feature>
<dbReference type="CDD" id="cd01384">
    <property type="entry name" value="MYSc_Myo11"/>
    <property type="match status" value="1"/>
</dbReference>
<evidence type="ECO:0000256" key="6">
    <source>
        <dbReference type="ARBA" id="ARBA00023054"/>
    </source>
</evidence>
<keyword evidence="8 10" id="KW-0505">Motor protein</keyword>
<keyword evidence="2" id="KW-0677">Repeat</keyword>
<comment type="caution">
    <text evidence="15">The sequence shown here is derived from an EMBL/GenBank/DDBJ whole genome shotgun (WGS) entry which is preliminary data.</text>
</comment>
<dbReference type="GO" id="GO:0007015">
    <property type="term" value="P:actin filament organization"/>
    <property type="evidence" value="ECO:0007669"/>
    <property type="project" value="TreeGrafter"/>
</dbReference>
<dbReference type="Pfam" id="PF00063">
    <property type="entry name" value="Myosin_head"/>
    <property type="match status" value="2"/>
</dbReference>
<evidence type="ECO:0000256" key="9">
    <source>
        <dbReference type="ARBA" id="ARBA00023203"/>
    </source>
</evidence>
<dbReference type="Gene3D" id="3.30.70.1590">
    <property type="match status" value="1"/>
</dbReference>
<keyword evidence="3 10" id="KW-0547">Nucleotide-binding</keyword>
<dbReference type="GO" id="GO:0005737">
    <property type="term" value="C:cytoplasm"/>
    <property type="evidence" value="ECO:0007669"/>
    <property type="project" value="TreeGrafter"/>
</dbReference>
<dbReference type="InterPro" id="IPR001609">
    <property type="entry name" value="Myosin_head_motor_dom-like"/>
</dbReference>
<keyword evidence="5" id="KW-0112">Calmodulin-binding</keyword>
<name>A0AA88VKW8_9ASTE</name>
<comment type="similarity">
    <text evidence="1">Belongs to the TRAFAC class myosin-kinesin ATPase superfamily. Myosin family. Plant myosin class XI subfamily.</text>
</comment>
<dbReference type="PANTHER" id="PTHR13140">
    <property type="entry name" value="MYOSIN"/>
    <property type="match status" value="1"/>
</dbReference>
<dbReference type="GO" id="GO:0051015">
    <property type="term" value="F:actin filament binding"/>
    <property type="evidence" value="ECO:0007669"/>
    <property type="project" value="TreeGrafter"/>
</dbReference>
<dbReference type="Pfam" id="PF02736">
    <property type="entry name" value="Myosin_N"/>
    <property type="match status" value="1"/>
</dbReference>
<proteinExistence type="inferred from homology"/>
<dbReference type="InterPro" id="IPR000048">
    <property type="entry name" value="IQ_motif_EF-hand-BS"/>
</dbReference>
<feature type="domain" description="Myosin N-terminal SH3-like" evidence="14">
    <location>
        <begin position="9"/>
        <end position="58"/>
    </location>
</feature>
<dbReference type="GO" id="GO:0016459">
    <property type="term" value="C:myosin complex"/>
    <property type="evidence" value="ECO:0007669"/>
    <property type="project" value="UniProtKB-KW"/>
</dbReference>
<evidence type="ECO:0000256" key="4">
    <source>
        <dbReference type="ARBA" id="ARBA00022840"/>
    </source>
</evidence>
<dbReference type="InterPro" id="IPR004009">
    <property type="entry name" value="SH3_Myosin"/>
</dbReference>
<feature type="binding site" evidence="10">
    <location>
        <begin position="157"/>
        <end position="164"/>
    </location>
    <ligand>
        <name>ATP</name>
        <dbReference type="ChEBI" id="CHEBI:30616"/>
    </ligand>
</feature>
<dbReference type="InterPro" id="IPR036961">
    <property type="entry name" value="Kinesin_motor_dom_sf"/>
</dbReference>
<evidence type="ECO:0000256" key="1">
    <source>
        <dbReference type="ARBA" id="ARBA00008049"/>
    </source>
</evidence>
<feature type="domain" description="Myosin motor" evidence="13">
    <location>
        <begin position="63"/>
        <end position="769"/>
    </location>
</feature>
<gene>
    <name evidence="15" type="ORF">RJ639_010978</name>
</gene>
<evidence type="ECO:0000256" key="11">
    <source>
        <dbReference type="SAM" id="Coils"/>
    </source>
</evidence>
<evidence type="ECO:0000259" key="14">
    <source>
        <dbReference type="PROSITE" id="PS51844"/>
    </source>
</evidence>
<organism evidence="15 16">
    <name type="scientific">Escallonia herrerae</name>
    <dbReference type="NCBI Taxonomy" id="1293975"/>
    <lineage>
        <taxon>Eukaryota</taxon>
        <taxon>Viridiplantae</taxon>
        <taxon>Streptophyta</taxon>
        <taxon>Embryophyta</taxon>
        <taxon>Tracheophyta</taxon>
        <taxon>Spermatophyta</taxon>
        <taxon>Magnoliopsida</taxon>
        <taxon>eudicotyledons</taxon>
        <taxon>Gunneridae</taxon>
        <taxon>Pentapetalae</taxon>
        <taxon>asterids</taxon>
        <taxon>campanulids</taxon>
        <taxon>Escalloniales</taxon>
        <taxon>Escalloniaceae</taxon>
        <taxon>Escallonia</taxon>
    </lineage>
</organism>
<dbReference type="PANTHER" id="PTHR13140:SF834">
    <property type="entry name" value="MYOSIN-8-LIKE"/>
    <property type="match status" value="1"/>
</dbReference>
<dbReference type="SMART" id="SM00015">
    <property type="entry name" value="IQ"/>
    <property type="match status" value="6"/>
</dbReference>
<dbReference type="GO" id="GO:0016020">
    <property type="term" value="C:membrane"/>
    <property type="evidence" value="ECO:0007669"/>
    <property type="project" value="TreeGrafter"/>
</dbReference>
<dbReference type="InterPro" id="IPR027417">
    <property type="entry name" value="P-loop_NTPase"/>
</dbReference>
<evidence type="ECO:0000256" key="7">
    <source>
        <dbReference type="ARBA" id="ARBA00023123"/>
    </source>
</evidence>
<feature type="coiled-coil region" evidence="11">
    <location>
        <begin position="1049"/>
        <end position="1125"/>
    </location>
</feature>
<dbReference type="PROSITE" id="PS50096">
    <property type="entry name" value="IQ"/>
    <property type="match status" value="3"/>
</dbReference>
<dbReference type="Gene3D" id="1.20.58.530">
    <property type="match status" value="1"/>
</dbReference>
<dbReference type="PRINTS" id="PR00193">
    <property type="entry name" value="MYOSINHEAVY"/>
</dbReference>
<dbReference type="SMART" id="SM00242">
    <property type="entry name" value="MYSc"/>
    <property type="match status" value="1"/>
</dbReference>
<sequence>MQTVAANILTGSHVWVEDPEVAWIDGEVVEVIDKEIRINCTSGKTVVANASNVYPKDVEAPPCGVDDMTRLAYLHEPGVLQNLRCRYDMNEIYTYTGNILIAVNPFQRLPHLYDKHMMEQYKGAAFGELSPHPFAIADAAYRQMINEGISQSILVSGESGAGKTESTKMLMHYLAYMGGRAAAEGRTVEQQVLESNPVLEAFGNAKTVRNNNSSRFGKFVEIQFDQQGRISGAAIRTYLLERSRVCQVSNPERNYHCFYMLCAAPPEDAERYKLVNPKMFHYLNQSNCYELDGVDDSKEYLSTKKAMDVVGISSDEQDAIFRVVAAILHLGNIEFTKGSETDSSEPKNDESRFHLRTAAELFMCDEKSLEDSLCKRVIVTRDETITKCLDPESAAVSRDALAKIVYSRLFDWLVNKINNSIGQDPTSKFLIGVLDIYGFESFKTNSFEQFCINLTNEKLQQHFNQHVFKMEQEEYTKEEIDWSYIEFIDNQDILDLIEKWMVLALIMGGKTESGFVMVVDFGCCSVSLINSLSLQKPGGIIALLDEACMFPRSTHDTFAQKLYQTFKDHKRFSKPKLSQTDFIISHYAGDVTYQTEFFLDKNKDYVVAEHQALLNASKCSFVSGLFPLLAEESSKTSKFSSIGSRFKQQLQALLETLSSTEPHYIRCVKPNNLLKPAIFENQNVLQQLRCGGVMEAIRISCAGFPTRKAFDDFVGRFGILAPDVLEGSYDEVTASEMLLEKVELKGYQIGKTQVFLRAGQMAELDSRRSEVLGRSACIIQRKVRSYFGRKSYITLRSSALQIQALSRGQVARYHYQSMRRESACRRIQNDARMYLASKTYKRLCSSAIYIQQGMRGMAARNELRLRKQTSAAILIQVTYIILKRLELTCVIGHMFYLPCTLKLNWDMFSESQSMIQSQCRQYLARSRFLRIKKAAIATQCAWRSRMACRELRKLKMAAKETGALQAAKSKLEKQVEELTWRLQLEKRMRADIEEAKTQENAKLQSALRDMQLQCQETRELLIKEREAAKIEAEKVPVIQEVPVIDHELINKVTAENEKLKALVGSLEKKIDETEKKYEETNKLSEERVKQALEAESKIIQLKTAMQMLEEKLSDMETEDQILRQQALLKTPTRKMSEHLAITTIQTLENGYHENIDALIKCVTEDLGFSQAKPVAAFTIFKCLIQWKSFEAERTNVFDRLIQMIGSAIENEADNNHMAYWLCNTSTLLLLLQRSLKAAGATPRKPPPPTSLFGRMTQGFRSSPSSANLDTVRQVEAKYPALLFKQQLTAYVEKIYGIIRDNLKKELSSLLSSCIQAPRKGNALRSSGRSFRGSPPANHWLCIIECLNGLLSSSWDELKHVRQAVGFLVLSVQQLHRICTLYCDDNYNTRSVAPDVISTMKVLMTEESSDADSNSFLLDDSSSIPFSVDEISNSIDEKDFSDVKPAEELLENPAFQFLQE</sequence>
<dbReference type="Gene3D" id="3.40.850.10">
    <property type="entry name" value="Kinesin motor domain"/>
    <property type="match status" value="1"/>
</dbReference>